<gene>
    <name evidence="2" type="ORF">ACFSSB_11660</name>
</gene>
<accession>A0ABW5K5B5</accession>
<protein>
    <submittedName>
        <fullName evidence="2">Uncharacterized protein</fullName>
    </submittedName>
</protein>
<proteinExistence type="predicted"/>
<evidence type="ECO:0000256" key="1">
    <source>
        <dbReference type="SAM" id="SignalP"/>
    </source>
</evidence>
<dbReference type="EMBL" id="JBHULM010000011">
    <property type="protein sequence ID" value="MFD2542976.1"/>
    <property type="molecule type" value="Genomic_DNA"/>
</dbReference>
<comment type="caution">
    <text evidence="2">The sequence shown here is derived from an EMBL/GenBank/DDBJ whole genome shotgun (WGS) entry which is preliminary data.</text>
</comment>
<dbReference type="Proteomes" id="UP001597467">
    <property type="component" value="Unassembled WGS sequence"/>
</dbReference>
<reference evidence="3" key="1">
    <citation type="journal article" date="2019" name="Int. J. Syst. Evol. Microbiol.">
        <title>The Global Catalogue of Microorganisms (GCM) 10K type strain sequencing project: providing services to taxonomists for standard genome sequencing and annotation.</title>
        <authorList>
            <consortium name="The Broad Institute Genomics Platform"/>
            <consortium name="The Broad Institute Genome Sequencing Center for Infectious Disease"/>
            <person name="Wu L."/>
            <person name="Ma J."/>
        </authorList>
    </citation>
    <scope>NUCLEOTIDE SEQUENCE [LARGE SCALE GENOMIC DNA]</scope>
    <source>
        <strain evidence="3">KCTC 42808</strain>
    </source>
</reference>
<organism evidence="2 3">
    <name type="scientific">Lacinutrix gracilariae</name>
    <dbReference type="NCBI Taxonomy" id="1747198"/>
    <lineage>
        <taxon>Bacteria</taxon>
        <taxon>Pseudomonadati</taxon>
        <taxon>Bacteroidota</taxon>
        <taxon>Flavobacteriia</taxon>
        <taxon>Flavobacteriales</taxon>
        <taxon>Flavobacteriaceae</taxon>
        <taxon>Lacinutrix</taxon>
    </lineage>
</organism>
<dbReference type="RefSeq" id="WP_379904400.1">
    <property type="nucleotide sequence ID" value="NZ_JBHULM010000011.1"/>
</dbReference>
<name>A0ABW5K5B5_9FLAO</name>
<feature type="signal peptide" evidence="1">
    <location>
        <begin position="1"/>
        <end position="25"/>
    </location>
</feature>
<evidence type="ECO:0000313" key="3">
    <source>
        <dbReference type="Proteomes" id="UP001597467"/>
    </source>
</evidence>
<feature type="chain" id="PRO_5046087460" evidence="1">
    <location>
        <begin position="26"/>
        <end position="136"/>
    </location>
</feature>
<keyword evidence="3" id="KW-1185">Reference proteome</keyword>
<sequence>MNKIVTKYLSLIVLLFLSGAINMYANTSVDADYSLVNIQETNASFVNKQSNNLHFSIQHNEDIELFFDYTEAEETENEESITSSTINSLQSYISAFSHAQQLNNLSSKLQKEVNSFKHTVCQPSTKLHIRLEVFII</sequence>
<evidence type="ECO:0000313" key="2">
    <source>
        <dbReference type="EMBL" id="MFD2542976.1"/>
    </source>
</evidence>
<keyword evidence="1" id="KW-0732">Signal</keyword>